<dbReference type="PANTHER" id="PTHR11985">
    <property type="entry name" value="GLYCEROL-3-PHOSPHATE DEHYDROGENASE"/>
    <property type="match status" value="1"/>
</dbReference>
<dbReference type="AlphaFoldDB" id="A0A1I2JVC5"/>
<evidence type="ECO:0000256" key="5">
    <source>
        <dbReference type="ARBA" id="ARBA00023002"/>
    </source>
</evidence>
<evidence type="ECO:0000256" key="1">
    <source>
        <dbReference type="ARBA" id="ARBA00001974"/>
    </source>
</evidence>
<evidence type="ECO:0000313" key="9">
    <source>
        <dbReference type="Proteomes" id="UP000199771"/>
    </source>
</evidence>
<dbReference type="InterPro" id="IPR006076">
    <property type="entry name" value="FAD-dep_OxRdtase"/>
</dbReference>
<keyword evidence="3" id="KW-0285">Flavoprotein</keyword>
<dbReference type="GO" id="GO:0046168">
    <property type="term" value="P:glycerol-3-phosphate catabolic process"/>
    <property type="evidence" value="ECO:0007669"/>
    <property type="project" value="TreeGrafter"/>
</dbReference>
<evidence type="ECO:0000259" key="6">
    <source>
        <dbReference type="Pfam" id="PF01266"/>
    </source>
</evidence>
<comment type="similarity">
    <text evidence="2">Belongs to the FAD-dependent glycerol-3-phosphate dehydrogenase family.</text>
</comment>
<dbReference type="EMBL" id="FOOC01000010">
    <property type="protein sequence ID" value="SFF58775.1"/>
    <property type="molecule type" value="Genomic_DNA"/>
</dbReference>
<dbReference type="GO" id="GO:0004368">
    <property type="term" value="F:glycerol-3-phosphate dehydrogenase (quinone) activity"/>
    <property type="evidence" value="ECO:0007669"/>
    <property type="project" value="InterPro"/>
</dbReference>
<evidence type="ECO:0000313" key="8">
    <source>
        <dbReference type="EMBL" id="SFF58775.1"/>
    </source>
</evidence>
<accession>A0A1I2JVC5</accession>
<dbReference type="PRINTS" id="PR01001">
    <property type="entry name" value="FADG3PDH"/>
</dbReference>
<dbReference type="RefSeq" id="WP_091534733.1">
    <property type="nucleotide sequence ID" value="NZ_FOOC01000010.1"/>
</dbReference>
<dbReference type="Gene3D" id="3.30.9.10">
    <property type="entry name" value="D-Amino Acid Oxidase, subunit A, domain 2"/>
    <property type="match status" value="1"/>
</dbReference>
<dbReference type="Pfam" id="PF16901">
    <property type="entry name" value="DAO_C"/>
    <property type="match status" value="1"/>
</dbReference>
<dbReference type="Pfam" id="PF01266">
    <property type="entry name" value="DAO"/>
    <property type="match status" value="1"/>
</dbReference>
<sequence length="531" mass="57823">MAAFSLIRDIAALRAGRFDLLVIGGGIYGAWTAYDAASRGLSVALVEKTDWGAGTSSASSKLIHGGLRYLEHYEFGLVRHALRERRTLYRIAPHLVRPLQFVLPMWRGPRAHPLMVSAGLALYDLMALGGQPVPRHRYYRARELLARYPFIDPERLLGGFRYGDCQEDDARMTLVVVAAAQGHGAVCANRVAAESLIEDRGRVCGARLRDTLGDEVFEVRANVVVNAAGPWAPTLLGDAAPKVKLVKGTHLVLPAIAGCTEAFLLTAADGRVFFVIPWYGRTLVGTTELQVTDPAQAVPTDEETHYLLEGVRRGLPGLGWTEADVIGRFSGVRMLKAEDSASLAAVTREFEATQPRPGVLMPVGGKYTTARSDSRAIVDAVFGLLGRRPPPSRTHRHALPGAPTEPFERWQAQTVARLAAAGIDTEAARWLTLRHGTGVEAILAQVGAHRELAARIDDQAPFILAEAVCALRNEMAHDLDDIARRRMPLSLLVRGESWKPRLLALLAQERMHNTAHAASPQSDERSEITAG</sequence>
<feature type="domain" description="FAD dependent oxidoreductase" evidence="6">
    <location>
        <begin position="19"/>
        <end position="340"/>
    </location>
</feature>
<dbReference type="InterPro" id="IPR036188">
    <property type="entry name" value="FAD/NAD-bd_sf"/>
</dbReference>
<gene>
    <name evidence="8" type="ORF">SAMN04488120_11088</name>
</gene>
<feature type="domain" description="Alpha-glycerophosphate oxidase C-terminal" evidence="7">
    <location>
        <begin position="392"/>
        <end position="510"/>
    </location>
</feature>
<dbReference type="Gene3D" id="1.10.8.870">
    <property type="entry name" value="Alpha-glycerophosphate oxidase, cap domain"/>
    <property type="match status" value="1"/>
</dbReference>
<dbReference type="PANTHER" id="PTHR11985:SF15">
    <property type="entry name" value="GLYCEROL-3-PHOSPHATE DEHYDROGENASE, MITOCHONDRIAL"/>
    <property type="match status" value="1"/>
</dbReference>
<dbReference type="OrthoDB" id="9766796at2"/>
<keyword evidence="5" id="KW-0560">Oxidoreductase</keyword>
<dbReference type="Gene3D" id="3.50.50.60">
    <property type="entry name" value="FAD/NAD(P)-binding domain"/>
    <property type="match status" value="1"/>
</dbReference>
<reference evidence="8 9" key="1">
    <citation type="submission" date="2016-10" db="EMBL/GenBank/DDBJ databases">
        <authorList>
            <person name="de Groot N.N."/>
        </authorList>
    </citation>
    <scope>NUCLEOTIDE SEQUENCE [LARGE SCALE GENOMIC DNA]</scope>
    <source>
        <strain evidence="8 9">DSM 23609</strain>
    </source>
</reference>
<protein>
    <submittedName>
        <fullName evidence="8">Glycerol-3-phosphate dehydrogenase</fullName>
    </submittedName>
</protein>
<dbReference type="Proteomes" id="UP000199771">
    <property type="component" value="Unassembled WGS sequence"/>
</dbReference>
<evidence type="ECO:0000256" key="4">
    <source>
        <dbReference type="ARBA" id="ARBA00022827"/>
    </source>
</evidence>
<proteinExistence type="inferred from homology"/>
<keyword evidence="4" id="KW-0274">FAD</keyword>
<evidence type="ECO:0000259" key="7">
    <source>
        <dbReference type="Pfam" id="PF16901"/>
    </source>
</evidence>
<comment type="cofactor">
    <cofactor evidence="1">
        <name>FAD</name>
        <dbReference type="ChEBI" id="CHEBI:57692"/>
    </cofactor>
</comment>
<dbReference type="InterPro" id="IPR000447">
    <property type="entry name" value="G3P_DH_FAD-dep"/>
</dbReference>
<organism evidence="8 9">
    <name type="scientific">Fontimonas thermophila</name>
    <dbReference type="NCBI Taxonomy" id="1076937"/>
    <lineage>
        <taxon>Bacteria</taxon>
        <taxon>Pseudomonadati</taxon>
        <taxon>Pseudomonadota</taxon>
        <taxon>Gammaproteobacteria</taxon>
        <taxon>Nevskiales</taxon>
        <taxon>Nevskiaceae</taxon>
        <taxon>Fontimonas</taxon>
    </lineage>
</organism>
<dbReference type="SUPFAM" id="SSF51905">
    <property type="entry name" value="FAD/NAD(P)-binding domain"/>
    <property type="match status" value="1"/>
</dbReference>
<keyword evidence="9" id="KW-1185">Reference proteome</keyword>
<dbReference type="STRING" id="1076937.SAMN04488120_11088"/>
<evidence type="ECO:0000256" key="2">
    <source>
        <dbReference type="ARBA" id="ARBA00007330"/>
    </source>
</evidence>
<dbReference type="InterPro" id="IPR038299">
    <property type="entry name" value="DAO_C_sf"/>
</dbReference>
<dbReference type="InterPro" id="IPR031656">
    <property type="entry name" value="DAO_C"/>
</dbReference>
<evidence type="ECO:0000256" key="3">
    <source>
        <dbReference type="ARBA" id="ARBA00022630"/>
    </source>
</evidence>
<name>A0A1I2JVC5_9GAMM</name>